<feature type="transmembrane region" description="Helical" evidence="1">
    <location>
        <begin position="85"/>
        <end position="107"/>
    </location>
</feature>
<dbReference type="EMBL" id="CP042433">
    <property type="protein sequence ID" value="QEC56163.1"/>
    <property type="molecule type" value="Genomic_DNA"/>
</dbReference>
<gene>
    <name evidence="2" type="ORF">FSB75_09755</name>
</gene>
<dbReference type="Gene3D" id="1.25.40.10">
    <property type="entry name" value="Tetratricopeptide repeat domain"/>
    <property type="match status" value="1"/>
</dbReference>
<dbReference type="OrthoDB" id="669426at2"/>
<organism evidence="2 3">
    <name type="scientific">Flavisolibacter ginsenosidimutans</name>
    <dbReference type="NCBI Taxonomy" id="661481"/>
    <lineage>
        <taxon>Bacteria</taxon>
        <taxon>Pseudomonadati</taxon>
        <taxon>Bacteroidota</taxon>
        <taxon>Chitinophagia</taxon>
        <taxon>Chitinophagales</taxon>
        <taxon>Chitinophagaceae</taxon>
        <taxon>Flavisolibacter</taxon>
    </lineage>
</organism>
<evidence type="ECO:0000313" key="3">
    <source>
        <dbReference type="Proteomes" id="UP000321204"/>
    </source>
</evidence>
<reference evidence="2 3" key="1">
    <citation type="journal article" date="2015" name="Int. J. Syst. Evol. Microbiol.">
        <title>Flavisolibacter ginsenosidimutans sp. nov., with ginsenoside-converting activity isolated from soil used for cultivating ginseng.</title>
        <authorList>
            <person name="Zhao Y."/>
            <person name="Liu Q."/>
            <person name="Kang M.S."/>
            <person name="Jin F."/>
            <person name="Yu H."/>
            <person name="Im W.T."/>
        </authorList>
    </citation>
    <scope>NUCLEOTIDE SEQUENCE [LARGE SCALE GENOMIC DNA]</scope>
    <source>
        <strain evidence="2 3">Gsoil 636</strain>
    </source>
</reference>
<proteinExistence type="predicted"/>
<keyword evidence="1" id="KW-1133">Transmembrane helix</keyword>
<dbReference type="Proteomes" id="UP000321204">
    <property type="component" value="Chromosome"/>
</dbReference>
<evidence type="ECO:0000313" key="2">
    <source>
        <dbReference type="EMBL" id="QEC56163.1"/>
    </source>
</evidence>
<dbReference type="SUPFAM" id="SSF48452">
    <property type="entry name" value="TPR-like"/>
    <property type="match status" value="1"/>
</dbReference>
<sequence>MDETLYNDELLIRYLDGELSAEEKTALEERLHTDKALQEQLVHLQVAVQAVKYLGTTERVQAVHAEMMKELKATNKGKVVPFSKLVRYTMAVAASILVLFVGVRLYLNAQLSPEKLYNESFVDFNVSAARGSNENFSEIEKHYQQKAYEAVIGDVRSVNMDAKDSLLVGLAYLHQNRTPQAIGIFQRLANSANNFQQDAEFYLSLSYLKNKEYSKALPLMEKIKNTPSHLYREYVTEKVIEKTKKLNDK</sequence>
<name>A0A5B8UI17_9BACT</name>
<protein>
    <submittedName>
        <fullName evidence="2">Tetratricopeptide repeat protein</fullName>
    </submittedName>
</protein>
<keyword evidence="3" id="KW-1185">Reference proteome</keyword>
<dbReference type="RefSeq" id="WP_146786311.1">
    <property type="nucleotide sequence ID" value="NZ_BAABIO010000001.1"/>
</dbReference>
<keyword evidence="1" id="KW-0472">Membrane</keyword>
<dbReference type="AlphaFoldDB" id="A0A5B8UI17"/>
<dbReference type="InterPro" id="IPR011990">
    <property type="entry name" value="TPR-like_helical_dom_sf"/>
</dbReference>
<dbReference type="KEGG" id="fgg:FSB75_09755"/>
<accession>A0A5B8UI17</accession>
<keyword evidence="1" id="KW-0812">Transmembrane</keyword>
<evidence type="ECO:0000256" key="1">
    <source>
        <dbReference type="SAM" id="Phobius"/>
    </source>
</evidence>